<organism evidence="1 2">
    <name type="scientific">Heracleum sosnowskyi</name>
    <dbReference type="NCBI Taxonomy" id="360622"/>
    <lineage>
        <taxon>Eukaryota</taxon>
        <taxon>Viridiplantae</taxon>
        <taxon>Streptophyta</taxon>
        <taxon>Embryophyta</taxon>
        <taxon>Tracheophyta</taxon>
        <taxon>Spermatophyta</taxon>
        <taxon>Magnoliopsida</taxon>
        <taxon>eudicotyledons</taxon>
        <taxon>Gunneridae</taxon>
        <taxon>Pentapetalae</taxon>
        <taxon>asterids</taxon>
        <taxon>campanulids</taxon>
        <taxon>Apiales</taxon>
        <taxon>Apiaceae</taxon>
        <taxon>Apioideae</taxon>
        <taxon>apioid superclade</taxon>
        <taxon>Tordylieae</taxon>
        <taxon>Tordyliinae</taxon>
        <taxon>Heracleum</taxon>
    </lineage>
</organism>
<proteinExistence type="predicted"/>
<dbReference type="Proteomes" id="UP001237642">
    <property type="component" value="Unassembled WGS sequence"/>
</dbReference>
<sequence>MFMEVPRSIGCLKNLEILALPFQAKGADLNMCSILKNTRFIPASVWCLFSLKNLNLSDCFLFDLPDSIRDLSSLQHLNLSRNCFLILTSSLGQLSNLKTLTLTGCKSLWAILELPPNLTDLYASYCTSLKTLVVAKLSHLRCLYLSYCSSLVEIEGMDKLKSITRLDMAGCENLSITFEESLFQASTSIYFKKFIKYAASVPNRFLGIILWLNVDQPTQITQATDLSDFWVFFHVVSQRLIYPRQWFCETSTWKPVPQSWVTLIPRAVFPMFSGETIEVSSVKDDIRLESIGGHLMYE</sequence>
<evidence type="ECO:0000313" key="2">
    <source>
        <dbReference type="Proteomes" id="UP001237642"/>
    </source>
</evidence>
<reference evidence="1" key="2">
    <citation type="submission" date="2023-05" db="EMBL/GenBank/DDBJ databases">
        <authorList>
            <person name="Schelkunov M.I."/>
        </authorList>
    </citation>
    <scope>NUCLEOTIDE SEQUENCE</scope>
    <source>
        <strain evidence="1">Hsosn_3</strain>
        <tissue evidence="1">Leaf</tissue>
    </source>
</reference>
<accession>A0AAD8IKX4</accession>
<dbReference type="EMBL" id="JAUIZM010000004">
    <property type="protein sequence ID" value="KAK1387834.1"/>
    <property type="molecule type" value="Genomic_DNA"/>
</dbReference>
<keyword evidence="2" id="KW-1185">Reference proteome</keyword>
<gene>
    <name evidence="1" type="ORF">POM88_016012</name>
</gene>
<protein>
    <submittedName>
        <fullName evidence="1">Uncharacterized protein</fullName>
    </submittedName>
</protein>
<dbReference type="SUPFAM" id="SSF52047">
    <property type="entry name" value="RNI-like"/>
    <property type="match status" value="1"/>
</dbReference>
<dbReference type="InterPro" id="IPR001611">
    <property type="entry name" value="Leu-rich_rpt"/>
</dbReference>
<reference evidence="1" key="1">
    <citation type="submission" date="2023-02" db="EMBL/GenBank/DDBJ databases">
        <title>Genome of toxic invasive species Heracleum sosnowskyi carries increased number of genes despite the absence of recent whole-genome duplications.</title>
        <authorList>
            <person name="Schelkunov M."/>
            <person name="Shtratnikova V."/>
            <person name="Makarenko M."/>
            <person name="Klepikova A."/>
            <person name="Omelchenko D."/>
            <person name="Novikova G."/>
            <person name="Obukhova E."/>
            <person name="Bogdanov V."/>
            <person name="Penin A."/>
            <person name="Logacheva M."/>
        </authorList>
    </citation>
    <scope>NUCLEOTIDE SEQUENCE</scope>
    <source>
        <strain evidence="1">Hsosn_3</strain>
        <tissue evidence="1">Leaf</tissue>
    </source>
</reference>
<dbReference type="PANTHER" id="PTHR16083">
    <property type="entry name" value="LEUCINE RICH REPEAT CONTAINING PROTEIN"/>
    <property type="match status" value="1"/>
</dbReference>
<dbReference type="InterPro" id="IPR032675">
    <property type="entry name" value="LRR_dom_sf"/>
</dbReference>
<dbReference type="PANTHER" id="PTHR16083:SF25">
    <property type="entry name" value="C-JID DOMAIN-CONTAINING PROTEIN"/>
    <property type="match status" value="1"/>
</dbReference>
<dbReference type="AlphaFoldDB" id="A0AAD8IKX4"/>
<dbReference type="Pfam" id="PF00560">
    <property type="entry name" value="LRR_1"/>
    <property type="match status" value="2"/>
</dbReference>
<dbReference type="Gene3D" id="3.80.10.10">
    <property type="entry name" value="Ribonuclease Inhibitor"/>
    <property type="match status" value="1"/>
</dbReference>
<comment type="caution">
    <text evidence="1">The sequence shown here is derived from an EMBL/GenBank/DDBJ whole genome shotgun (WGS) entry which is preliminary data.</text>
</comment>
<name>A0AAD8IKX4_9APIA</name>
<evidence type="ECO:0000313" key="1">
    <source>
        <dbReference type="EMBL" id="KAK1387834.1"/>
    </source>
</evidence>